<dbReference type="PANTHER" id="PTHR30509">
    <property type="entry name" value="P-HYDROXYBENZOIC ACID EFFLUX PUMP SUBUNIT-RELATED"/>
    <property type="match status" value="1"/>
</dbReference>
<comment type="subcellular location">
    <subcellularLocation>
        <location evidence="1">Cell membrane</location>
        <topology evidence="1">Multi-pass membrane protein</topology>
    </subcellularLocation>
</comment>
<keyword evidence="3" id="KW-1003">Cell membrane</keyword>
<feature type="coiled-coil region" evidence="7">
    <location>
        <begin position="364"/>
        <end position="391"/>
    </location>
</feature>
<evidence type="ECO:0000256" key="7">
    <source>
        <dbReference type="SAM" id="Coils"/>
    </source>
</evidence>
<protein>
    <submittedName>
        <fullName evidence="10">Uncharacterized protein</fullName>
    </submittedName>
</protein>
<feature type="region of interest" description="Disordered" evidence="8">
    <location>
        <begin position="867"/>
        <end position="887"/>
    </location>
</feature>
<evidence type="ECO:0000313" key="10">
    <source>
        <dbReference type="EMBL" id="PTQ37727.1"/>
    </source>
</evidence>
<keyword evidence="7" id="KW-0175">Coiled coil</keyword>
<dbReference type="EMBL" id="KZ772727">
    <property type="protein sequence ID" value="PTQ37727.1"/>
    <property type="molecule type" value="Genomic_DNA"/>
</dbReference>
<name>A0A2R6WV47_MARPO</name>
<feature type="transmembrane region" description="Helical" evidence="9">
    <location>
        <begin position="91"/>
        <end position="110"/>
    </location>
</feature>
<dbReference type="GO" id="GO:0005886">
    <property type="term" value="C:plasma membrane"/>
    <property type="evidence" value="ECO:0000318"/>
    <property type="project" value="GO_Central"/>
</dbReference>
<evidence type="ECO:0000256" key="2">
    <source>
        <dbReference type="ARBA" id="ARBA00022448"/>
    </source>
</evidence>
<dbReference type="PANTHER" id="PTHR30509:SF9">
    <property type="entry name" value="MULTIDRUG RESISTANCE PROTEIN MDTO"/>
    <property type="match status" value="1"/>
</dbReference>
<evidence type="ECO:0000256" key="5">
    <source>
        <dbReference type="ARBA" id="ARBA00022989"/>
    </source>
</evidence>
<feature type="compositionally biased region" description="Basic and acidic residues" evidence="8">
    <location>
        <begin position="867"/>
        <end position="884"/>
    </location>
</feature>
<feature type="transmembrane region" description="Helical" evidence="9">
    <location>
        <begin position="632"/>
        <end position="649"/>
    </location>
</feature>
<keyword evidence="11" id="KW-1185">Reference proteome</keyword>
<dbReference type="InterPro" id="IPR006726">
    <property type="entry name" value="PHBA_efflux_AaeB/fusaric-R"/>
</dbReference>
<keyword evidence="5 9" id="KW-1133">Transmembrane helix</keyword>
<feature type="transmembrane region" description="Helical" evidence="9">
    <location>
        <begin position="67"/>
        <end position="85"/>
    </location>
</feature>
<feature type="transmembrane region" description="Helical" evidence="9">
    <location>
        <begin position="117"/>
        <end position="138"/>
    </location>
</feature>
<dbReference type="Pfam" id="PF04632">
    <property type="entry name" value="FUSC"/>
    <property type="match status" value="1"/>
</dbReference>
<dbReference type="OMA" id="HREEHIN"/>
<organism evidence="10 11">
    <name type="scientific">Marchantia polymorpha</name>
    <name type="common">Common liverwort</name>
    <name type="synonym">Marchantia aquatica</name>
    <dbReference type="NCBI Taxonomy" id="3197"/>
    <lineage>
        <taxon>Eukaryota</taxon>
        <taxon>Viridiplantae</taxon>
        <taxon>Streptophyta</taxon>
        <taxon>Embryophyta</taxon>
        <taxon>Marchantiophyta</taxon>
        <taxon>Marchantiopsida</taxon>
        <taxon>Marchantiidae</taxon>
        <taxon>Marchantiales</taxon>
        <taxon>Marchantiaceae</taxon>
        <taxon>Marchantia</taxon>
    </lineage>
</organism>
<dbReference type="Proteomes" id="UP000244005">
    <property type="component" value="Unassembled WGS sequence"/>
</dbReference>
<feature type="transmembrane region" description="Helical" evidence="9">
    <location>
        <begin position="144"/>
        <end position="166"/>
    </location>
</feature>
<keyword evidence="6 9" id="KW-0472">Membrane</keyword>
<dbReference type="Gramene" id="Mp2g20340.1">
    <property type="protein sequence ID" value="Mp2g20340.1.cds"/>
    <property type="gene ID" value="Mp2g20340"/>
</dbReference>
<feature type="transmembrane region" description="Helical" evidence="9">
    <location>
        <begin position="582"/>
        <end position="597"/>
    </location>
</feature>
<evidence type="ECO:0000256" key="8">
    <source>
        <dbReference type="SAM" id="MobiDB-lite"/>
    </source>
</evidence>
<evidence type="ECO:0000256" key="3">
    <source>
        <dbReference type="ARBA" id="ARBA00022475"/>
    </source>
</evidence>
<keyword evidence="2" id="KW-0813">Transport</keyword>
<dbReference type="OrthoDB" id="68611at2759"/>
<evidence type="ECO:0000256" key="1">
    <source>
        <dbReference type="ARBA" id="ARBA00004651"/>
    </source>
</evidence>
<dbReference type="GO" id="GO:0022857">
    <property type="term" value="F:transmembrane transporter activity"/>
    <property type="evidence" value="ECO:0007669"/>
    <property type="project" value="InterPro"/>
</dbReference>
<dbReference type="AlphaFoldDB" id="A0A2R6WV47"/>
<feature type="transmembrane region" description="Helical" evidence="9">
    <location>
        <begin position="609"/>
        <end position="626"/>
    </location>
</feature>
<evidence type="ECO:0000256" key="9">
    <source>
        <dbReference type="SAM" id="Phobius"/>
    </source>
</evidence>
<feature type="transmembrane region" description="Helical" evidence="9">
    <location>
        <begin position="195"/>
        <end position="219"/>
    </location>
</feature>
<evidence type="ECO:0000313" key="11">
    <source>
        <dbReference type="Proteomes" id="UP000244005"/>
    </source>
</evidence>
<gene>
    <name evidence="10" type="ORF">MARPO_0055s0015</name>
</gene>
<keyword evidence="4 9" id="KW-0812">Transmembrane</keyword>
<evidence type="ECO:0000256" key="4">
    <source>
        <dbReference type="ARBA" id="ARBA00022692"/>
    </source>
</evidence>
<evidence type="ECO:0000256" key="6">
    <source>
        <dbReference type="ARBA" id="ARBA00023136"/>
    </source>
</evidence>
<accession>A0A2R6WV47</accession>
<feature type="transmembrane region" description="Helical" evidence="9">
    <location>
        <begin position="656"/>
        <end position="674"/>
    </location>
</feature>
<proteinExistence type="predicted"/>
<reference evidence="11" key="1">
    <citation type="journal article" date="2017" name="Cell">
        <title>Insights into land plant evolution garnered from the Marchantia polymorpha genome.</title>
        <authorList>
            <person name="Bowman J.L."/>
            <person name="Kohchi T."/>
            <person name="Yamato K.T."/>
            <person name="Jenkins J."/>
            <person name="Shu S."/>
            <person name="Ishizaki K."/>
            <person name="Yamaoka S."/>
            <person name="Nishihama R."/>
            <person name="Nakamura Y."/>
            <person name="Berger F."/>
            <person name="Adam C."/>
            <person name="Aki S.S."/>
            <person name="Althoff F."/>
            <person name="Araki T."/>
            <person name="Arteaga-Vazquez M.A."/>
            <person name="Balasubrmanian S."/>
            <person name="Barry K."/>
            <person name="Bauer D."/>
            <person name="Boehm C.R."/>
            <person name="Briginshaw L."/>
            <person name="Caballero-Perez J."/>
            <person name="Catarino B."/>
            <person name="Chen F."/>
            <person name="Chiyoda S."/>
            <person name="Chovatia M."/>
            <person name="Davies K.M."/>
            <person name="Delmans M."/>
            <person name="Demura T."/>
            <person name="Dierschke T."/>
            <person name="Dolan L."/>
            <person name="Dorantes-Acosta A.E."/>
            <person name="Eklund D.M."/>
            <person name="Florent S.N."/>
            <person name="Flores-Sandoval E."/>
            <person name="Fujiyama A."/>
            <person name="Fukuzawa H."/>
            <person name="Galik B."/>
            <person name="Grimanelli D."/>
            <person name="Grimwood J."/>
            <person name="Grossniklaus U."/>
            <person name="Hamada T."/>
            <person name="Haseloff J."/>
            <person name="Hetherington A.J."/>
            <person name="Higo A."/>
            <person name="Hirakawa Y."/>
            <person name="Hundley H.N."/>
            <person name="Ikeda Y."/>
            <person name="Inoue K."/>
            <person name="Inoue S.I."/>
            <person name="Ishida S."/>
            <person name="Jia Q."/>
            <person name="Kakita M."/>
            <person name="Kanazawa T."/>
            <person name="Kawai Y."/>
            <person name="Kawashima T."/>
            <person name="Kennedy M."/>
            <person name="Kinose K."/>
            <person name="Kinoshita T."/>
            <person name="Kohara Y."/>
            <person name="Koide E."/>
            <person name="Komatsu K."/>
            <person name="Kopischke S."/>
            <person name="Kubo M."/>
            <person name="Kyozuka J."/>
            <person name="Lagercrantz U."/>
            <person name="Lin S.S."/>
            <person name="Lindquist E."/>
            <person name="Lipzen A.M."/>
            <person name="Lu C.W."/>
            <person name="De Luna E."/>
            <person name="Martienssen R.A."/>
            <person name="Minamino N."/>
            <person name="Mizutani M."/>
            <person name="Mizutani M."/>
            <person name="Mochizuki N."/>
            <person name="Monte I."/>
            <person name="Mosher R."/>
            <person name="Nagasaki H."/>
            <person name="Nakagami H."/>
            <person name="Naramoto S."/>
            <person name="Nishitani K."/>
            <person name="Ohtani M."/>
            <person name="Okamoto T."/>
            <person name="Okumura M."/>
            <person name="Phillips J."/>
            <person name="Pollak B."/>
            <person name="Reinders A."/>
            <person name="Rovekamp M."/>
            <person name="Sano R."/>
            <person name="Sawa S."/>
            <person name="Schmid M.W."/>
            <person name="Shirakawa M."/>
            <person name="Solano R."/>
            <person name="Spunde A."/>
            <person name="Suetsugu N."/>
            <person name="Sugano S."/>
            <person name="Sugiyama A."/>
            <person name="Sun R."/>
            <person name="Suzuki Y."/>
            <person name="Takenaka M."/>
            <person name="Takezawa D."/>
            <person name="Tomogane H."/>
            <person name="Tsuzuki M."/>
            <person name="Ueda T."/>
            <person name="Umeda M."/>
            <person name="Ward J.M."/>
            <person name="Watanabe Y."/>
            <person name="Yazaki K."/>
            <person name="Yokoyama R."/>
            <person name="Yoshitake Y."/>
            <person name="Yotsui I."/>
            <person name="Zachgo S."/>
            <person name="Schmutz J."/>
        </authorList>
    </citation>
    <scope>NUCLEOTIDE SEQUENCE [LARGE SCALE GENOMIC DNA]</scope>
    <source>
        <strain evidence="11">Tak-1</strain>
    </source>
</reference>
<sequence length="1018" mass="112617">MDTGMAARIVDTRLDLESPGSGNYGHSGDSEAYAPVGVVAACHAMMNRVKARMKSLYGKRFFQRLHVALRSGWACLFAGVVLQFATPVTDWLAIPFFSLVICLNLVESSLGAVIKNLVGVVIGLGQALSVGSLVYLIFGCSLDLVPTIVIIFFSSFYVAYPAGLLGQEMSRKVALALIGIIFTSAHSGANENSMFFLIRLGATTLFGAGCALLAVIVPFPGLAYWEIKTSAKATVRGDAELFKTNCEAFCAREVSKLSSVFLHAKYLSKTACITLDDLNSRMADVYWELRPLGKMSACKRMSEGLNVIRLHMMGMGMALQSGLILQYTPAKMTTNLRYSLTCLAERSKAMLELTAKMGSGESMVQEKERLLAKAREDLKTFDQVLRIAREESYYFKNDEEVTLGELVTTGGQAPPSPTSEKCIKHLFQSMVPTYFFLFNLKLYFCETMKMLDPNSTGKVANEMHKVANAGGHVPMISYELDKHAVPIAVVVSPVADEASKPPKVPKPVSGLLTSQPTFRCSVCDKQRREEPCVIKDTMIQNIWARVCESFCSFKYQQVVRALKISLAMAIAALAGILYNKKFAFWAVVTVGFIIQNHQGGSFRMANLRLQGTVIGSIYAYLMVIVIHDHPDFVLVALIPWVVVLSYLRFSKLFGAAGVIAGLTAAIVMLGSNGAPIQELAVTRITENFIGVLALIFVESLVFPDRAAILCRKELVSSLVDLRDCVKAVVAAYTGHFCDEHRRIVASDIKKLEAQLRSRIAEQSKLQAEAVMEPELWNVPFPAEIYGQLVNIQTRMLDLLHFMVLSLHAATEECLGSQIRKLVGPLQGSLDALEEEVLSSLHLLQGLLQCTRYKIDLMSKNSGSWHHEAKSELHRATSRHDHGAPNDDLQDMVGKVHPLLVLECIRRDIDGTPLSLKNRMKDFEASYETVVEEFIVKKRADPNSPVLSNPAMLSFSALTFSLQTLLKETVELEKTIHQLLHFEHPWSVLEFWESVDEEKELLSVPPSPGVHNQNRHNFP</sequence>
<feature type="transmembrane region" description="Helical" evidence="9">
    <location>
        <begin position="173"/>
        <end position="189"/>
    </location>
</feature>